<dbReference type="EMBL" id="CP060138">
    <property type="protein sequence ID" value="QQV75647.1"/>
    <property type="molecule type" value="Genomic_DNA"/>
</dbReference>
<name>A0A9E6MIC2_9RICK</name>
<proteinExistence type="predicted"/>
<reference evidence="1 2" key="1">
    <citation type="journal article" date="2021" name="Int. J. Syst. Evol. Microbiol.">
        <title>Characterization of a novel transitional group Rickettsia species (Rickettsia tillamookensis sp. nov.) from the western black-legged tick, Ixodes pacificus.</title>
        <authorList>
            <person name="Gauthier D.T."/>
            <person name="Karpathy S.E."/>
            <person name="Grizzard S.L."/>
            <person name="Batra D."/>
            <person name="Rowe L.A."/>
            <person name="Paddock C.D."/>
        </authorList>
    </citation>
    <scope>NUCLEOTIDE SEQUENCE [LARGE SCALE GENOMIC DNA]</scope>
    <source>
        <strain evidence="1 2">Tillamook 23</strain>
    </source>
</reference>
<organism evidence="1 2">
    <name type="scientific">Rickettsia tillamookensis</name>
    <dbReference type="NCBI Taxonomy" id="2761623"/>
    <lineage>
        <taxon>Bacteria</taxon>
        <taxon>Pseudomonadati</taxon>
        <taxon>Pseudomonadota</taxon>
        <taxon>Alphaproteobacteria</taxon>
        <taxon>Rickettsiales</taxon>
        <taxon>Rickettsiaceae</taxon>
        <taxon>Rickettsieae</taxon>
        <taxon>Rickettsia</taxon>
        <taxon>spotted fever group</taxon>
    </lineage>
</organism>
<keyword evidence="2" id="KW-1185">Reference proteome</keyword>
<gene>
    <name evidence="1" type="ORF">H6P87_01210</name>
</gene>
<dbReference type="RefSeq" id="WP_202069288.1">
    <property type="nucleotide sequence ID" value="NZ_CP060138.2"/>
</dbReference>
<evidence type="ECO:0000313" key="2">
    <source>
        <dbReference type="Proteomes" id="UP000595296"/>
    </source>
</evidence>
<dbReference type="Proteomes" id="UP000595296">
    <property type="component" value="Chromosome"/>
</dbReference>
<evidence type="ECO:0000313" key="1">
    <source>
        <dbReference type="EMBL" id="QQV75647.1"/>
    </source>
</evidence>
<accession>A0A9E6MIC2</accession>
<sequence length="73" mass="8321">MFKNLTPEERKKKLQELKSQTTTEIERTNADHQKFINNIQHATLDLNRGNQELEDINTKLAGKGAKKGGCEII</sequence>
<protein>
    <submittedName>
        <fullName evidence="1">Uncharacterized protein</fullName>
    </submittedName>
</protein>